<keyword evidence="2" id="KW-0472">Membrane</keyword>
<keyword evidence="4" id="KW-1185">Reference proteome</keyword>
<sequence>MQISVKPPLEYLQEPDSQAQQQKQQSIFNSLIGKSTNKKNRVLIFLCVQIICFILTALILAFLYIFLSKNFIIGFYYLPLVIIYCIPLLFIYVCSSEINLVFVIQVISICSLFIYMTVFILIYVGVFQTIFNYRFDRFQQNCTIEGVKTINLHSNEKYSIIYVKFQDATGSVQYGQACASNNIYSSLFDTNIQPYRFVPYNDTYYPLNYDQQAQRYTFSQAKIPSWFCMQDAQLQSILKSNDNDQFVFPVCRVNLYKQQVSYTYQKGVSDIQKDDNFFIVSLSQQDPYFNQALFVILIILAYQPLTLYSPQFIALYIIIKVSQMQIFRNRQNKQKQFQNSTNRVSIINLQKVKAQSDKISEKIQENDCDSEKYSNYDQQKQANMNTKSKLNTQTQTTAQQVIINNNLTNNENINLIFNNNKIDNHFYFNQNKKSSPNQQSPIVQKFFKRYSVSLKDEKSKRNQQKNFSSCDISNQSISINYYHENTLFHLEQYDQLDIPNPLLDLDSQSSENTEKQKQQDQQNNNLKEVDVQNQI</sequence>
<evidence type="ECO:0000256" key="2">
    <source>
        <dbReference type="SAM" id="Phobius"/>
    </source>
</evidence>
<evidence type="ECO:0000313" key="4">
    <source>
        <dbReference type="Proteomes" id="UP000009168"/>
    </source>
</evidence>
<proteinExistence type="predicted"/>
<accession>I7M3D5</accession>
<feature type="transmembrane region" description="Helical" evidence="2">
    <location>
        <begin position="73"/>
        <end position="93"/>
    </location>
</feature>
<gene>
    <name evidence="3" type="ORF">TTHERM_00492950</name>
</gene>
<name>I7M3D5_TETTS</name>
<reference evidence="4" key="1">
    <citation type="journal article" date="2006" name="PLoS Biol.">
        <title>Macronuclear genome sequence of the ciliate Tetrahymena thermophila, a model eukaryote.</title>
        <authorList>
            <person name="Eisen J.A."/>
            <person name="Coyne R.S."/>
            <person name="Wu M."/>
            <person name="Wu D."/>
            <person name="Thiagarajan M."/>
            <person name="Wortman J.R."/>
            <person name="Badger J.H."/>
            <person name="Ren Q."/>
            <person name="Amedeo P."/>
            <person name="Jones K.M."/>
            <person name="Tallon L.J."/>
            <person name="Delcher A.L."/>
            <person name="Salzberg S.L."/>
            <person name="Silva J.C."/>
            <person name="Haas B.J."/>
            <person name="Majoros W.H."/>
            <person name="Farzad M."/>
            <person name="Carlton J.M."/>
            <person name="Smith R.K. Jr."/>
            <person name="Garg J."/>
            <person name="Pearlman R.E."/>
            <person name="Karrer K.M."/>
            <person name="Sun L."/>
            <person name="Manning G."/>
            <person name="Elde N.C."/>
            <person name="Turkewitz A.P."/>
            <person name="Asai D.J."/>
            <person name="Wilkes D.E."/>
            <person name="Wang Y."/>
            <person name="Cai H."/>
            <person name="Collins K."/>
            <person name="Stewart B.A."/>
            <person name="Lee S.R."/>
            <person name="Wilamowska K."/>
            <person name="Weinberg Z."/>
            <person name="Ruzzo W.L."/>
            <person name="Wloga D."/>
            <person name="Gaertig J."/>
            <person name="Frankel J."/>
            <person name="Tsao C.-C."/>
            <person name="Gorovsky M.A."/>
            <person name="Keeling P.J."/>
            <person name="Waller R.F."/>
            <person name="Patron N.J."/>
            <person name="Cherry J.M."/>
            <person name="Stover N.A."/>
            <person name="Krieger C.J."/>
            <person name="del Toro C."/>
            <person name="Ryder H.F."/>
            <person name="Williamson S.C."/>
            <person name="Barbeau R.A."/>
            <person name="Hamilton E.P."/>
            <person name="Orias E."/>
        </authorList>
    </citation>
    <scope>NUCLEOTIDE SEQUENCE [LARGE SCALE GENOMIC DNA]</scope>
    <source>
        <strain evidence="4">SB210</strain>
    </source>
</reference>
<organism evidence="3 4">
    <name type="scientific">Tetrahymena thermophila (strain SB210)</name>
    <dbReference type="NCBI Taxonomy" id="312017"/>
    <lineage>
        <taxon>Eukaryota</taxon>
        <taxon>Sar</taxon>
        <taxon>Alveolata</taxon>
        <taxon>Ciliophora</taxon>
        <taxon>Intramacronucleata</taxon>
        <taxon>Oligohymenophorea</taxon>
        <taxon>Hymenostomatida</taxon>
        <taxon>Tetrahymenina</taxon>
        <taxon>Tetrahymenidae</taxon>
        <taxon>Tetrahymena</taxon>
    </lineage>
</organism>
<dbReference type="InParanoid" id="I7M3D5"/>
<keyword evidence="2" id="KW-1133">Transmembrane helix</keyword>
<feature type="region of interest" description="Disordered" evidence="1">
    <location>
        <begin position="506"/>
        <end position="535"/>
    </location>
</feature>
<dbReference type="GeneID" id="7827995"/>
<dbReference type="KEGG" id="tet:TTHERM_00492950"/>
<keyword evidence="2 3" id="KW-0812">Transmembrane</keyword>
<dbReference type="RefSeq" id="XP_001023187.2">
    <property type="nucleotide sequence ID" value="XM_001023187.2"/>
</dbReference>
<dbReference type="AlphaFoldDB" id="I7M3D5"/>
<evidence type="ECO:0000256" key="1">
    <source>
        <dbReference type="SAM" id="MobiDB-lite"/>
    </source>
</evidence>
<feature type="transmembrane region" description="Helical" evidence="2">
    <location>
        <begin position="42"/>
        <end position="67"/>
    </location>
</feature>
<feature type="transmembrane region" description="Helical" evidence="2">
    <location>
        <begin position="292"/>
        <end position="319"/>
    </location>
</feature>
<evidence type="ECO:0000313" key="3">
    <source>
        <dbReference type="EMBL" id="EAS02942.2"/>
    </source>
</evidence>
<feature type="transmembrane region" description="Helical" evidence="2">
    <location>
        <begin position="100"/>
        <end position="126"/>
    </location>
</feature>
<protein>
    <submittedName>
        <fullName evidence="3">Transmembrane protein, putative</fullName>
    </submittedName>
</protein>
<dbReference type="EMBL" id="GG662512">
    <property type="protein sequence ID" value="EAS02942.2"/>
    <property type="molecule type" value="Genomic_DNA"/>
</dbReference>
<dbReference type="Proteomes" id="UP000009168">
    <property type="component" value="Unassembled WGS sequence"/>
</dbReference>